<comment type="subcellular location">
    <subcellularLocation>
        <location evidence="1">Membrane</location>
        <topology evidence="1">Multi-pass membrane protein</topology>
    </subcellularLocation>
</comment>
<dbReference type="AlphaFoldDB" id="A0A7U4LFF7"/>
<evidence type="ECO:0000256" key="4">
    <source>
        <dbReference type="ARBA" id="ARBA00022989"/>
    </source>
</evidence>
<feature type="domain" description="Major facilitator superfamily (MFS) profile" evidence="7">
    <location>
        <begin position="21"/>
        <end position="431"/>
    </location>
</feature>
<feature type="transmembrane region" description="Helical" evidence="6">
    <location>
        <begin position="159"/>
        <end position="183"/>
    </location>
</feature>
<evidence type="ECO:0000256" key="2">
    <source>
        <dbReference type="ARBA" id="ARBA00022448"/>
    </source>
</evidence>
<dbReference type="Gene3D" id="1.20.1250.20">
    <property type="entry name" value="MFS general substrate transporter like domains"/>
    <property type="match status" value="2"/>
</dbReference>
<evidence type="ECO:0000313" key="9">
    <source>
        <dbReference type="Proteomes" id="UP000032300"/>
    </source>
</evidence>
<keyword evidence="5 6" id="KW-0472">Membrane</keyword>
<feature type="transmembrane region" description="Helical" evidence="6">
    <location>
        <begin position="337"/>
        <end position="358"/>
    </location>
</feature>
<organism evidence="8 9">
    <name type="scientific">Sphingomonas hengshuiensis</name>
    <dbReference type="NCBI Taxonomy" id="1609977"/>
    <lineage>
        <taxon>Bacteria</taxon>
        <taxon>Pseudomonadati</taxon>
        <taxon>Pseudomonadota</taxon>
        <taxon>Alphaproteobacteria</taxon>
        <taxon>Sphingomonadales</taxon>
        <taxon>Sphingomonadaceae</taxon>
        <taxon>Sphingomonas</taxon>
    </lineage>
</organism>
<feature type="transmembrane region" description="Helical" evidence="6">
    <location>
        <begin position="113"/>
        <end position="138"/>
    </location>
</feature>
<evidence type="ECO:0000256" key="1">
    <source>
        <dbReference type="ARBA" id="ARBA00004141"/>
    </source>
</evidence>
<dbReference type="GO" id="GO:0022857">
    <property type="term" value="F:transmembrane transporter activity"/>
    <property type="evidence" value="ECO:0007669"/>
    <property type="project" value="InterPro"/>
</dbReference>
<dbReference type="Proteomes" id="UP000032300">
    <property type="component" value="Chromosome"/>
</dbReference>
<dbReference type="GO" id="GO:0016020">
    <property type="term" value="C:membrane"/>
    <property type="evidence" value="ECO:0007669"/>
    <property type="project" value="UniProtKB-SubCell"/>
</dbReference>
<reference evidence="8 9" key="1">
    <citation type="journal article" date="2015" name="Int. J. Syst. Evol. Microbiol.">
        <title>Sphingomonas hengshuiensis sp. nov., isolated from lake wetland.</title>
        <authorList>
            <person name="Wei S."/>
            <person name="Wang T."/>
            <person name="Liu H."/>
            <person name="Zhang C."/>
            <person name="Guo J."/>
            <person name="Wang Q."/>
            <person name="Liang K."/>
            <person name="Zhang Z."/>
        </authorList>
    </citation>
    <scope>NUCLEOTIDE SEQUENCE [LARGE SCALE GENOMIC DNA]</scope>
    <source>
        <strain evidence="8 9">WHSC-8</strain>
    </source>
</reference>
<dbReference type="Pfam" id="PF07690">
    <property type="entry name" value="MFS_1"/>
    <property type="match status" value="1"/>
</dbReference>
<dbReference type="PROSITE" id="PS50850">
    <property type="entry name" value="MFS"/>
    <property type="match status" value="1"/>
</dbReference>
<evidence type="ECO:0000313" key="8">
    <source>
        <dbReference type="EMBL" id="AJP72395.1"/>
    </source>
</evidence>
<dbReference type="SUPFAM" id="SSF103473">
    <property type="entry name" value="MFS general substrate transporter"/>
    <property type="match status" value="1"/>
</dbReference>
<keyword evidence="9" id="KW-1185">Reference proteome</keyword>
<dbReference type="InterPro" id="IPR036259">
    <property type="entry name" value="MFS_trans_sf"/>
</dbReference>
<name>A0A7U4LFF7_9SPHN</name>
<dbReference type="PANTHER" id="PTHR23505:SF79">
    <property type="entry name" value="PROTEIN SPINSTER"/>
    <property type="match status" value="1"/>
</dbReference>
<evidence type="ECO:0000256" key="6">
    <source>
        <dbReference type="SAM" id="Phobius"/>
    </source>
</evidence>
<dbReference type="EMBL" id="CP010836">
    <property type="protein sequence ID" value="AJP72395.1"/>
    <property type="molecule type" value="Genomic_DNA"/>
</dbReference>
<proteinExistence type="predicted"/>
<dbReference type="InterPro" id="IPR044770">
    <property type="entry name" value="MFS_spinster-like"/>
</dbReference>
<feature type="transmembrane region" description="Helical" evidence="6">
    <location>
        <begin position="88"/>
        <end position="107"/>
    </location>
</feature>
<feature type="transmembrane region" description="Helical" evidence="6">
    <location>
        <begin position="276"/>
        <end position="297"/>
    </location>
</feature>
<protein>
    <submittedName>
        <fullName evidence="8">Major facilitator transporter</fullName>
    </submittedName>
</protein>
<feature type="transmembrane region" description="Helical" evidence="6">
    <location>
        <begin position="189"/>
        <end position="210"/>
    </location>
</feature>
<dbReference type="InterPro" id="IPR011701">
    <property type="entry name" value="MFS"/>
</dbReference>
<feature type="transmembrane region" description="Helical" evidence="6">
    <location>
        <begin position="402"/>
        <end position="424"/>
    </location>
</feature>
<gene>
    <name evidence="8" type="ORF">TS85_12255</name>
</gene>
<evidence type="ECO:0000259" key="7">
    <source>
        <dbReference type="PROSITE" id="PS50850"/>
    </source>
</evidence>
<keyword evidence="4 6" id="KW-1133">Transmembrane helix</keyword>
<dbReference type="PANTHER" id="PTHR23505">
    <property type="entry name" value="SPINSTER"/>
    <property type="match status" value="1"/>
</dbReference>
<feature type="transmembrane region" description="Helical" evidence="6">
    <location>
        <begin position="17"/>
        <end position="38"/>
    </location>
</feature>
<feature type="transmembrane region" description="Helical" evidence="6">
    <location>
        <begin position="58"/>
        <end position="76"/>
    </location>
</feature>
<keyword evidence="3 6" id="KW-0812">Transmembrane</keyword>
<feature type="transmembrane region" description="Helical" evidence="6">
    <location>
        <begin position="236"/>
        <end position="256"/>
    </location>
</feature>
<evidence type="ECO:0000256" key="5">
    <source>
        <dbReference type="ARBA" id="ARBA00023136"/>
    </source>
</evidence>
<dbReference type="OrthoDB" id="7400989at2"/>
<dbReference type="KEGG" id="sphi:TS85_12255"/>
<evidence type="ECO:0000256" key="3">
    <source>
        <dbReference type="ARBA" id="ARBA00022692"/>
    </source>
</evidence>
<feature type="transmembrane region" description="Helical" evidence="6">
    <location>
        <begin position="370"/>
        <end position="390"/>
    </location>
</feature>
<dbReference type="InterPro" id="IPR020846">
    <property type="entry name" value="MFS_dom"/>
</dbReference>
<accession>A0A7U4LFF7</accession>
<dbReference type="RefSeq" id="WP_044332490.1">
    <property type="nucleotide sequence ID" value="NZ_CP010836.1"/>
</dbReference>
<sequence length="438" mass="44920">MPRAASTDSAAPSATGYAWYVALLMATAHLLSFVDRFVMSLVMEPLKADLGVSDTQLGLLQGTGFVILYTVAAVPLGRMADSLNRRNLIIAGMVLWSIATMLCGLANSFGSLFLARIGVGFGEAALVPAAMSILAAYFPRRQLGRAVSWFTTGASLGKSAALIGGGAILAAVTLAGGMALPGVGMLEPWQATFVMMGLPGLALAALLLTVREPPRAPGIAQPSIARAFAYVREHRAVFATHVAAGSIVVLLIQSIAAWAPSFYVRFLHLTPSQAGYAVGTVTLIAAPLGHLSGGALTDWFQARGARSPAAPVIALGLLAAIPGAIVFATARSLPLSLAAYGAMTFCLTLASPATLAGVQMLTPDRLRGVVTSMFLATTTLTGIGFGPPLIGLLSDHVFGGPLGLGHSLLLAVPLFALAGAALALMSRKYFPATAAAAR</sequence>
<reference evidence="8 9" key="2">
    <citation type="submission" date="2015-02" db="EMBL/GenBank/DDBJ databases">
        <title>The complete genome of Sphingomonas hengshuiensis sp. WHSC-8 isolated from soil of Hengshui Lake.</title>
        <authorList>
            <person name="Wei S."/>
            <person name="Guo J."/>
            <person name="Su C."/>
            <person name="Wu R."/>
            <person name="Zhang Z."/>
            <person name="Liang K."/>
            <person name="Li H."/>
            <person name="Wang T."/>
            <person name="Liu H."/>
            <person name="Zhang C."/>
            <person name="Li Z."/>
            <person name="Wang Q."/>
            <person name="Meng J."/>
        </authorList>
    </citation>
    <scope>NUCLEOTIDE SEQUENCE [LARGE SCALE GENOMIC DNA]</scope>
    <source>
        <strain evidence="8 9">WHSC-8</strain>
    </source>
</reference>
<keyword evidence="2" id="KW-0813">Transport</keyword>
<feature type="transmembrane region" description="Helical" evidence="6">
    <location>
        <begin position="309"/>
        <end position="331"/>
    </location>
</feature>